<dbReference type="SUPFAM" id="SSF52047">
    <property type="entry name" value="RNI-like"/>
    <property type="match status" value="1"/>
</dbReference>
<organism evidence="2 3">
    <name type="scientific">Fusarium pseudoanthophilum</name>
    <dbReference type="NCBI Taxonomy" id="48495"/>
    <lineage>
        <taxon>Eukaryota</taxon>
        <taxon>Fungi</taxon>
        <taxon>Dikarya</taxon>
        <taxon>Ascomycota</taxon>
        <taxon>Pezizomycotina</taxon>
        <taxon>Sordariomycetes</taxon>
        <taxon>Hypocreomycetidae</taxon>
        <taxon>Hypocreales</taxon>
        <taxon>Nectriaceae</taxon>
        <taxon>Fusarium</taxon>
        <taxon>Fusarium fujikuroi species complex</taxon>
    </lineage>
</organism>
<dbReference type="CDD" id="cd09917">
    <property type="entry name" value="F-box_SF"/>
    <property type="match status" value="1"/>
</dbReference>
<comment type="caution">
    <text evidence="2">The sequence shown here is derived from an EMBL/GenBank/DDBJ whole genome shotgun (WGS) entry which is preliminary data.</text>
</comment>
<feature type="domain" description="F-box" evidence="1">
    <location>
        <begin position="5"/>
        <end position="46"/>
    </location>
</feature>
<proteinExistence type="predicted"/>
<sequence>MSLVTLPQELLAEVFSFDHGLSRRDLKSLRLTCRQMSTEASRTLFYQVRISLLLPDLRHFFELSESPLASLVRVLVWEELTFDVSKFQHPWYPSPVIYNENGDRCKILSREITELVSFHFPVGFQDISAFARHPDPVGAHMMQRSRRPIPKSKSPDEFLSAVRNMPNLHTLVSRRMDGQRRLEIPSLDFSMTISSLKDILRRFGTNMRSNTGFTDYFMPLLESFASQPNDEVPTNKITRLFYSDEHVDPRSALLQMEEPVKLKIFEHLVRLDLCLCDTFLSAQASRGFTACLANAKSLTSLKICNENAFIPFDPIIIPTLPKLMSVEFVKISGCPYSHFLSVAHGGQQFQDASISGIISFIQRHANTLRNLCFTSSRVGVSLLKELAKLNSLQLDRLVIASADDIDNDDDDYCSRPTSIRRLLNIENHKHIDEQVVLAYVNRADGLDQKIPLPPHIYKETQISTHSLVVDTATCELSAFHDTRKREWYRP</sequence>
<evidence type="ECO:0000313" key="2">
    <source>
        <dbReference type="EMBL" id="KAF5578412.1"/>
    </source>
</evidence>
<dbReference type="AlphaFoldDB" id="A0A8H5KR42"/>
<evidence type="ECO:0000259" key="1">
    <source>
        <dbReference type="Pfam" id="PF12937"/>
    </source>
</evidence>
<dbReference type="InterPro" id="IPR036047">
    <property type="entry name" value="F-box-like_dom_sf"/>
</dbReference>
<dbReference type="Pfam" id="PF12937">
    <property type="entry name" value="F-box-like"/>
    <property type="match status" value="1"/>
</dbReference>
<dbReference type="Proteomes" id="UP000544095">
    <property type="component" value="Unassembled WGS sequence"/>
</dbReference>
<dbReference type="SUPFAM" id="SSF81383">
    <property type="entry name" value="F-box domain"/>
    <property type="match status" value="1"/>
</dbReference>
<gene>
    <name evidence="2" type="ORF">FPANT_10020</name>
</gene>
<name>A0A8H5KR42_9HYPO</name>
<keyword evidence="3" id="KW-1185">Reference proteome</keyword>
<dbReference type="InterPro" id="IPR001810">
    <property type="entry name" value="F-box_dom"/>
</dbReference>
<accession>A0A8H5KR42</accession>
<evidence type="ECO:0000313" key="3">
    <source>
        <dbReference type="Proteomes" id="UP000544095"/>
    </source>
</evidence>
<protein>
    <recommendedName>
        <fullName evidence="1">F-box domain-containing protein</fullName>
    </recommendedName>
</protein>
<dbReference type="EMBL" id="JAAOAR010000555">
    <property type="protein sequence ID" value="KAF5578412.1"/>
    <property type="molecule type" value="Genomic_DNA"/>
</dbReference>
<reference evidence="2 3" key="1">
    <citation type="submission" date="2020-05" db="EMBL/GenBank/DDBJ databases">
        <title>Identification and distribution of gene clusters putatively required for synthesis of sphingolipid metabolism inhibitors in phylogenetically diverse species of the filamentous fungus Fusarium.</title>
        <authorList>
            <person name="Kim H.-S."/>
            <person name="Busman M."/>
            <person name="Brown D.W."/>
            <person name="Divon H."/>
            <person name="Uhlig S."/>
            <person name="Proctor R.H."/>
        </authorList>
    </citation>
    <scope>NUCLEOTIDE SEQUENCE [LARGE SCALE GENOMIC DNA]</scope>
    <source>
        <strain evidence="2 3">NRRL 25211</strain>
    </source>
</reference>